<comment type="caution">
    <text evidence="7">The sequence shown here is derived from an EMBL/GenBank/DDBJ whole genome shotgun (WGS) entry which is preliminary data.</text>
</comment>
<accession>A0A6C1TX81</accession>
<comment type="subcellular location">
    <subcellularLocation>
        <location evidence="1">Membrane</location>
        <topology evidence="1">Multi-pass membrane protein</topology>
    </subcellularLocation>
</comment>
<feature type="transmembrane region" description="Helical" evidence="5">
    <location>
        <begin position="47"/>
        <end position="64"/>
    </location>
</feature>
<dbReference type="Proteomes" id="UP000336646">
    <property type="component" value="Unassembled WGS sequence"/>
</dbReference>
<dbReference type="GO" id="GO:0005886">
    <property type="term" value="C:plasma membrane"/>
    <property type="evidence" value="ECO:0007669"/>
    <property type="project" value="UniProtKB-ARBA"/>
</dbReference>
<dbReference type="CDD" id="cd16914">
    <property type="entry name" value="EcfT"/>
    <property type="match status" value="1"/>
</dbReference>
<feature type="transmembrane region" description="Helical" evidence="5">
    <location>
        <begin position="93"/>
        <end position="113"/>
    </location>
</feature>
<protein>
    <submittedName>
        <fullName evidence="7">Energy-coupling factor transporter transmembrane protein EcfT</fullName>
    </submittedName>
</protein>
<dbReference type="Proteomes" id="UP000580709">
    <property type="component" value="Unassembled WGS sequence"/>
</dbReference>
<dbReference type="RefSeq" id="WP_136651643.1">
    <property type="nucleotide sequence ID" value="NZ_JACEOR010000544.1"/>
</dbReference>
<dbReference type="Pfam" id="PF02361">
    <property type="entry name" value="CbiQ"/>
    <property type="match status" value="1"/>
</dbReference>
<evidence type="ECO:0000256" key="4">
    <source>
        <dbReference type="ARBA" id="ARBA00023136"/>
    </source>
</evidence>
<keyword evidence="3 5" id="KW-1133">Transmembrane helix</keyword>
<feature type="transmembrane region" description="Helical" evidence="5">
    <location>
        <begin position="71"/>
        <end position="87"/>
    </location>
</feature>
<name>A0A6C1TX81_9CORY</name>
<keyword evidence="4 5" id="KW-0472">Membrane</keyword>
<evidence type="ECO:0000313" key="6">
    <source>
        <dbReference type="EMBL" id="MBA4506022.1"/>
    </source>
</evidence>
<evidence type="ECO:0000256" key="5">
    <source>
        <dbReference type="SAM" id="Phobius"/>
    </source>
</evidence>
<evidence type="ECO:0000256" key="2">
    <source>
        <dbReference type="ARBA" id="ARBA00022692"/>
    </source>
</evidence>
<reference evidence="7 8" key="1">
    <citation type="submission" date="2018-12" db="EMBL/GenBank/DDBJ databases">
        <title>Corynebacterium sanguinis sp. nov., a clinically-associated and environmental corynebacterium.</title>
        <authorList>
            <person name="Gonzales-Siles L."/>
            <person name="Jaen-Luchoro D."/>
            <person name="Cardew S."/>
            <person name="Inganas E."/>
            <person name="Ohlen M."/>
            <person name="Jensie-Markopolous S."/>
            <person name="Pinyeiro-Iglesias B."/>
            <person name="Molin K."/>
            <person name="Skovbjerg S."/>
            <person name="Svensson-Stadler L."/>
            <person name="Funke G."/>
            <person name="Moore E.R.B."/>
        </authorList>
    </citation>
    <scope>NUCLEOTIDE SEQUENCE [LARGE SCALE GENOMIC DNA]</scope>
    <source>
        <strain evidence="7 8">58734</strain>
    </source>
</reference>
<reference evidence="6 9" key="2">
    <citation type="submission" date="2020-07" db="EMBL/GenBank/DDBJ databases">
        <authorList>
            <person name="Khare M."/>
        </authorList>
    </citation>
    <scope>NUCLEOTIDE SEQUENCE [LARGE SCALE GENOMIC DNA]</scope>
    <source>
        <strain evidence="6 9">P8776</strain>
    </source>
</reference>
<dbReference type="EMBL" id="RXIR01000010">
    <property type="protein sequence ID" value="TVS28706.1"/>
    <property type="molecule type" value="Genomic_DNA"/>
</dbReference>
<keyword evidence="2 5" id="KW-0812">Transmembrane</keyword>
<dbReference type="AlphaFoldDB" id="A0A6C1TX81"/>
<evidence type="ECO:0000313" key="7">
    <source>
        <dbReference type="EMBL" id="TVS28706.1"/>
    </source>
</evidence>
<dbReference type="PANTHER" id="PTHR33514:SF13">
    <property type="entry name" value="PROTEIN ABCI12, CHLOROPLASTIC"/>
    <property type="match status" value="1"/>
</dbReference>
<organism evidence="7 8">
    <name type="scientific">Corynebacterium sanguinis</name>
    <dbReference type="NCBI Taxonomy" id="2594913"/>
    <lineage>
        <taxon>Bacteria</taxon>
        <taxon>Bacillati</taxon>
        <taxon>Actinomycetota</taxon>
        <taxon>Actinomycetes</taxon>
        <taxon>Mycobacteriales</taxon>
        <taxon>Corynebacteriaceae</taxon>
        <taxon>Corynebacterium</taxon>
    </lineage>
</organism>
<sequence>MLTYVPLSVYVGGNSLLHRTPPTAKLVALLIFVVSVTALPSQPWHTVAVLTGVTVLYIIARIPFGTAMRQLAPVVPLIALLGLYLWWQNGPAQALTTAFGLVATLAAANLLTLTTTLEELMNGLERSLAPLRRFGVPVDTISLAVSVTIRLIPLMANTVNEVLDARKARGAGLSLTAFGTPVMIRSIRRAQSIGEALMARGAGD</sequence>
<evidence type="ECO:0000256" key="3">
    <source>
        <dbReference type="ARBA" id="ARBA00022989"/>
    </source>
</evidence>
<evidence type="ECO:0000256" key="1">
    <source>
        <dbReference type="ARBA" id="ARBA00004141"/>
    </source>
</evidence>
<dbReference type="EMBL" id="JACEOR010000544">
    <property type="protein sequence ID" value="MBA4506022.1"/>
    <property type="molecule type" value="Genomic_DNA"/>
</dbReference>
<feature type="transmembrane region" description="Helical" evidence="5">
    <location>
        <begin position="23"/>
        <end position="41"/>
    </location>
</feature>
<gene>
    <name evidence="7" type="ORF">EKI59_06135</name>
    <name evidence="6" type="ORF">H0H28_12005</name>
</gene>
<evidence type="ECO:0000313" key="9">
    <source>
        <dbReference type="Proteomes" id="UP000580709"/>
    </source>
</evidence>
<evidence type="ECO:0000313" key="8">
    <source>
        <dbReference type="Proteomes" id="UP000336646"/>
    </source>
</evidence>
<dbReference type="PANTHER" id="PTHR33514">
    <property type="entry name" value="PROTEIN ABCI12, CHLOROPLASTIC"/>
    <property type="match status" value="1"/>
</dbReference>
<dbReference type="OrthoDB" id="509049at2"/>
<dbReference type="InterPro" id="IPR003339">
    <property type="entry name" value="ABC/ECF_trnsptr_transmembrane"/>
</dbReference>
<proteinExistence type="predicted"/>
<keyword evidence="9" id="KW-1185">Reference proteome</keyword>